<reference evidence="8" key="1">
    <citation type="submission" date="2019-08" db="EMBL/GenBank/DDBJ databases">
        <authorList>
            <person name="Kucharzyk K."/>
            <person name="Murdoch R.W."/>
            <person name="Higgins S."/>
            <person name="Loffler F."/>
        </authorList>
    </citation>
    <scope>NUCLEOTIDE SEQUENCE</scope>
</reference>
<evidence type="ECO:0000256" key="3">
    <source>
        <dbReference type="ARBA" id="ARBA00022679"/>
    </source>
</evidence>
<evidence type="ECO:0000256" key="7">
    <source>
        <dbReference type="SAM" id="Phobius"/>
    </source>
</evidence>
<feature type="transmembrane region" description="Helical" evidence="7">
    <location>
        <begin position="12"/>
        <end position="35"/>
    </location>
</feature>
<name>A0A645AHM0_9ZZZZ</name>
<feature type="transmembrane region" description="Helical" evidence="7">
    <location>
        <begin position="120"/>
        <end position="139"/>
    </location>
</feature>
<organism evidence="8">
    <name type="scientific">bioreactor metagenome</name>
    <dbReference type="NCBI Taxonomy" id="1076179"/>
    <lineage>
        <taxon>unclassified sequences</taxon>
        <taxon>metagenomes</taxon>
        <taxon>ecological metagenomes</taxon>
    </lineage>
</organism>
<feature type="transmembrane region" description="Helical" evidence="7">
    <location>
        <begin position="274"/>
        <end position="295"/>
    </location>
</feature>
<evidence type="ECO:0000256" key="4">
    <source>
        <dbReference type="ARBA" id="ARBA00022692"/>
    </source>
</evidence>
<dbReference type="GO" id="GO:0008963">
    <property type="term" value="F:phospho-N-acetylmuramoyl-pentapeptide-transferase activity"/>
    <property type="evidence" value="ECO:0007669"/>
    <property type="project" value="InterPro"/>
</dbReference>
<dbReference type="CDD" id="cd06852">
    <property type="entry name" value="GT_MraY"/>
    <property type="match status" value="1"/>
</dbReference>
<dbReference type="EMBL" id="VSSQ01013755">
    <property type="protein sequence ID" value="MPM52208.1"/>
    <property type="molecule type" value="Genomic_DNA"/>
</dbReference>
<dbReference type="NCBIfam" id="TIGR00445">
    <property type="entry name" value="mraY"/>
    <property type="match status" value="1"/>
</dbReference>
<gene>
    <name evidence="8" type="primary">mraY_29</name>
    <name evidence="8" type="ORF">SDC9_98964</name>
</gene>
<keyword evidence="5 7" id="KW-1133">Transmembrane helix</keyword>
<feature type="transmembrane region" description="Helical" evidence="7">
    <location>
        <begin position="192"/>
        <end position="210"/>
    </location>
</feature>
<evidence type="ECO:0000256" key="6">
    <source>
        <dbReference type="ARBA" id="ARBA00023136"/>
    </source>
</evidence>
<dbReference type="PROSITE" id="PS01347">
    <property type="entry name" value="MRAY_1"/>
    <property type="match status" value="1"/>
</dbReference>
<feature type="transmembrane region" description="Helical" evidence="7">
    <location>
        <begin position="326"/>
        <end position="345"/>
    </location>
</feature>
<dbReference type="PANTHER" id="PTHR22926:SF5">
    <property type="entry name" value="PHOSPHO-N-ACETYLMURAMOYL-PENTAPEPTIDE-TRANSFERASE HOMOLOG"/>
    <property type="match status" value="1"/>
</dbReference>
<proteinExistence type="inferred from homology"/>
<dbReference type="InterPro" id="IPR003524">
    <property type="entry name" value="PNAcMuramoyl-5peptid_Trfase"/>
</dbReference>
<comment type="subcellular location">
    <subcellularLocation>
        <location evidence="1">Membrane</location>
        <topology evidence="1">Multi-pass membrane protein</topology>
    </subcellularLocation>
</comment>
<dbReference type="GO" id="GO:0005886">
    <property type="term" value="C:plasma membrane"/>
    <property type="evidence" value="ECO:0007669"/>
    <property type="project" value="TreeGrafter"/>
</dbReference>
<keyword evidence="4 7" id="KW-0812">Transmembrane</keyword>
<accession>A0A645AHM0</accession>
<keyword evidence="6 7" id="KW-0472">Membrane</keyword>
<comment type="caution">
    <text evidence="8">The sequence shown here is derived from an EMBL/GenBank/DDBJ whole genome shotgun (WGS) entry which is preliminary data.</text>
</comment>
<keyword evidence="3 8" id="KW-0808">Transferase</keyword>
<evidence type="ECO:0000256" key="2">
    <source>
        <dbReference type="ARBA" id="ARBA00005583"/>
    </source>
</evidence>
<dbReference type="InterPro" id="IPR000715">
    <property type="entry name" value="Glycosyl_transferase_4"/>
</dbReference>
<feature type="transmembrane region" description="Helical" evidence="7">
    <location>
        <begin position="64"/>
        <end position="82"/>
    </location>
</feature>
<feature type="transmembrane region" description="Helical" evidence="7">
    <location>
        <begin position="222"/>
        <end position="242"/>
    </location>
</feature>
<dbReference type="EC" id="2.7.8.13" evidence="8"/>
<comment type="similarity">
    <text evidence="2">Belongs to the glycosyltransferase 4 family. MraY subfamily.</text>
</comment>
<dbReference type="InterPro" id="IPR018480">
    <property type="entry name" value="PNAcMuramoyl-5peptid_Trfase_CS"/>
</dbReference>
<dbReference type="GO" id="GO:0044038">
    <property type="term" value="P:cell wall macromolecule biosynthetic process"/>
    <property type="evidence" value="ECO:0007669"/>
    <property type="project" value="TreeGrafter"/>
</dbReference>
<dbReference type="PANTHER" id="PTHR22926">
    <property type="entry name" value="PHOSPHO-N-ACETYLMURAMOYL-PENTAPEPTIDE-TRANSFERASE"/>
    <property type="match status" value="1"/>
</dbReference>
<dbReference type="Pfam" id="PF00953">
    <property type="entry name" value="Glycos_transf_4"/>
    <property type="match status" value="1"/>
</dbReference>
<feature type="transmembrane region" description="Helical" evidence="7">
    <location>
        <begin position="159"/>
        <end position="180"/>
    </location>
</feature>
<dbReference type="HAMAP" id="MF_00038">
    <property type="entry name" value="MraY"/>
    <property type="match status" value="1"/>
</dbReference>
<sequence length="346" mass="37849">MSGARGLRYNSVMFNILLTALSAFTIVWILGPLFIPMLQRLKFGQFEREPGPESHKKKQNTPTMGGIMMLLAVTIAALLFGLEGMEFALPAVLVTFAFGIIGFLDDFIKIRNRHNQGLRTYQKLFAQILIALLVAIWAYRSPLLGPTLYLPISGEEWNIGVWYIPLVIFTIVAEVNAANLTDGLDGLASSVTLVYMLFMVAILTVMTTRANQNGEVLQGTNYYSAAIFAVSIAGACLGFLRYNTYPARIFMGGTGSLALGGAVSMVAILSRPLIILPVMGFCFVASVGSVILQVVSSKLNKDKKLFKAAPIHRHFEVLGVPEPRIVAMYTLVTTVLCAICLLPYLR</sequence>
<feature type="transmembrane region" description="Helical" evidence="7">
    <location>
        <begin position="249"/>
        <end position="268"/>
    </location>
</feature>
<dbReference type="GO" id="GO:0071555">
    <property type="term" value="P:cell wall organization"/>
    <property type="evidence" value="ECO:0007669"/>
    <property type="project" value="TreeGrafter"/>
</dbReference>
<evidence type="ECO:0000256" key="1">
    <source>
        <dbReference type="ARBA" id="ARBA00004141"/>
    </source>
</evidence>
<protein>
    <submittedName>
        <fullName evidence="8">Phospho-N-acetylmuramoyl-pentapeptide-transferase</fullName>
        <ecNumber evidence="8">2.7.8.13</ecNumber>
    </submittedName>
</protein>
<dbReference type="AlphaFoldDB" id="A0A645AHM0"/>
<evidence type="ECO:0000313" key="8">
    <source>
        <dbReference type="EMBL" id="MPM52208.1"/>
    </source>
</evidence>
<dbReference type="PROSITE" id="PS01348">
    <property type="entry name" value="MRAY_2"/>
    <property type="match status" value="1"/>
</dbReference>
<feature type="transmembrane region" description="Helical" evidence="7">
    <location>
        <begin position="88"/>
        <end position="108"/>
    </location>
</feature>
<evidence type="ECO:0000256" key="5">
    <source>
        <dbReference type="ARBA" id="ARBA00022989"/>
    </source>
</evidence>